<keyword evidence="3" id="KW-1185">Reference proteome</keyword>
<keyword evidence="1" id="KW-1133">Transmembrane helix</keyword>
<keyword evidence="1" id="KW-0812">Transmembrane</keyword>
<gene>
    <name evidence="2" type="ORF">F8C67_04610</name>
</gene>
<accession>A0A6N6RKW0</accession>
<protein>
    <submittedName>
        <fullName evidence="2">Uncharacterized protein</fullName>
    </submittedName>
</protein>
<evidence type="ECO:0000313" key="2">
    <source>
        <dbReference type="EMBL" id="KAB2813969.1"/>
    </source>
</evidence>
<feature type="transmembrane region" description="Helical" evidence="1">
    <location>
        <begin position="6"/>
        <end position="23"/>
    </location>
</feature>
<dbReference type="OrthoDB" id="1495313at2"/>
<feature type="transmembrane region" description="Helical" evidence="1">
    <location>
        <begin position="35"/>
        <end position="54"/>
    </location>
</feature>
<dbReference type="EMBL" id="WBVO01000002">
    <property type="protein sequence ID" value="KAB2813969.1"/>
    <property type="molecule type" value="Genomic_DNA"/>
</dbReference>
<reference evidence="2 3" key="1">
    <citation type="submission" date="2019-09" db="EMBL/GenBank/DDBJ databases">
        <title>Genomes of family Cryomorphaceae.</title>
        <authorList>
            <person name="Bowman J.P."/>
        </authorList>
    </citation>
    <scope>NUCLEOTIDE SEQUENCE [LARGE SCALE GENOMIC DNA]</scope>
    <source>
        <strain evidence="2 3">LMG 25704</strain>
    </source>
</reference>
<dbReference type="Proteomes" id="UP000468650">
    <property type="component" value="Unassembled WGS sequence"/>
</dbReference>
<feature type="transmembrane region" description="Helical" evidence="1">
    <location>
        <begin position="66"/>
        <end position="83"/>
    </location>
</feature>
<evidence type="ECO:0000256" key="1">
    <source>
        <dbReference type="SAM" id="Phobius"/>
    </source>
</evidence>
<evidence type="ECO:0000313" key="3">
    <source>
        <dbReference type="Proteomes" id="UP000468650"/>
    </source>
</evidence>
<feature type="transmembrane region" description="Helical" evidence="1">
    <location>
        <begin position="104"/>
        <end position="123"/>
    </location>
</feature>
<keyword evidence="1" id="KW-0472">Membrane</keyword>
<comment type="caution">
    <text evidence="2">The sequence shown here is derived from an EMBL/GenBank/DDBJ whole genome shotgun (WGS) entry which is preliminary data.</text>
</comment>
<feature type="transmembrane region" description="Helical" evidence="1">
    <location>
        <begin position="129"/>
        <end position="146"/>
    </location>
</feature>
<organism evidence="2 3">
    <name type="scientific">Phaeocystidibacter luteus</name>
    <dbReference type="NCBI Taxonomy" id="911197"/>
    <lineage>
        <taxon>Bacteria</taxon>
        <taxon>Pseudomonadati</taxon>
        <taxon>Bacteroidota</taxon>
        <taxon>Flavobacteriia</taxon>
        <taxon>Flavobacteriales</taxon>
        <taxon>Phaeocystidibacteraceae</taxon>
        <taxon>Phaeocystidibacter</taxon>
    </lineage>
</organism>
<name>A0A6N6RKW0_9FLAO</name>
<proteinExistence type="predicted"/>
<dbReference type="AlphaFoldDB" id="A0A6N6RKW0"/>
<sequence>MSQEEFLMIFHGVIFGMAIVDLVSHTKDIITKSYWEYIVWAIMLFDMGALNWYSTFYRIEVLKNGYGYYVLLMLPAILYYVVVQTFTPSGGRGYKEYFLANVKPFIGLMFIFGVVSLGVDLIIGMNIDYLWERIAILALLIPAYFIPKAWVRMIPVIVRFAIVLGWAIDHTY</sequence>
<dbReference type="RefSeq" id="WP_151666637.1">
    <property type="nucleotide sequence ID" value="NZ_WBVO01000002.1"/>
</dbReference>